<evidence type="ECO:0000256" key="3">
    <source>
        <dbReference type="ARBA" id="ARBA00022603"/>
    </source>
</evidence>
<keyword evidence="4 7" id="KW-0808">Transferase</keyword>
<dbReference type="InterPro" id="IPR014776">
    <property type="entry name" value="4pyrrole_Mease_sub2"/>
</dbReference>
<dbReference type="Gene3D" id="3.30.950.10">
    <property type="entry name" value="Methyltransferase, Cobalt-precorrin-4 Transmethylase, Domain 2"/>
    <property type="match status" value="1"/>
</dbReference>
<keyword evidence="3 7" id="KW-0489">Methyltransferase</keyword>
<dbReference type="Proteomes" id="UP001185092">
    <property type="component" value="Unassembled WGS sequence"/>
</dbReference>
<evidence type="ECO:0000259" key="6">
    <source>
        <dbReference type="Pfam" id="PF00590"/>
    </source>
</evidence>
<keyword evidence="8" id="KW-1185">Reference proteome</keyword>
<organism evidence="7 8">
    <name type="scientific">Aureibacter tunicatorum</name>
    <dbReference type="NCBI Taxonomy" id="866807"/>
    <lineage>
        <taxon>Bacteria</taxon>
        <taxon>Pseudomonadati</taxon>
        <taxon>Bacteroidota</taxon>
        <taxon>Cytophagia</taxon>
        <taxon>Cytophagales</taxon>
        <taxon>Persicobacteraceae</taxon>
        <taxon>Aureibacter</taxon>
    </lineage>
</organism>
<evidence type="ECO:0000256" key="2">
    <source>
        <dbReference type="ARBA" id="ARBA00022552"/>
    </source>
</evidence>
<gene>
    <name evidence="7" type="ORF">HNQ88_001037</name>
</gene>
<dbReference type="InterPro" id="IPR008189">
    <property type="entry name" value="rRNA_ssu_MeTfrase_I"/>
</dbReference>
<keyword evidence="1" id="KW-0963">Cytoplasm</keyword>
<dbReference type="GO" id="GO:0006364">
    <property type="term" value="P:rRNA processing"/>
    <property type="evidence" value="ECO:0007669"/>
    <property type="project" value="UniProtKB-KW"/>
</dbReference>
<dbReference type="InterPro" id="IPR035996">
    <property type="entry name" value="4pyrrol_Methylase_sf"/>
</dbReference>
<evidence type="ECO:0000313" key="7">
    <source>
        <dbReference type="EMBL" id="MDR6238061.1"/>
    </source>
</evidence>
<comment type="caution">
    <text evidence="7">The sequence shown here is derived from an EMBL/GenBank/DDBJ whole genome shotgun (WGS) entry which is preliminary data.</text>
</comment>
<dbReference type="GO" id="GO:0008168">
    <property type="term" value="F:methyltransferase activity"/>
    <property type="evidence" value="ECO:0007669"/>
    <property type="project" value="UniProtKB-KW"/>
</dbReference>
<dbReference type="GO" id="GO:0032259">
    <property type="term" value="P:methylation"/>
    <property type="evidence" value="ECO:0007669"/>
    <property type="project" value="UniProtKB-KW"/>
</dbReference>
<proteinExistence type="predicted"/>
<dbReference type="EMBL" id="JAVDQD010000001">
    <property type="protein sequence ID" value="MDR6238061.1"/>
    <property type="molecule type" value="Genomic_DNA"/>
</dbReference>
<dbReference type="PIRSF" id="PIRSF005917">
    <property type="entry name" value="MTase_YraL"/>
    <property type="match status" value="1"/>
</dbReference>
<evidence type="ECO:0000313" key="8">
    <source>
        <dbReference type="Proteomes" id="UP001185092"/>
    </source>
</evidence>
<evidence type="ECO:0000256" key="4">
    <source>
        <dbReference type="ARBA" id="ARBA00022679"/>
    </source>
</evidence>
<dbReference type="Pfam" id="PF00590">
    <property type="entry name" value="TP_methylase"/>
    <property type="match status" value="1"/>
</dbReference>
<dbReference type="InterPro" id="IPR000878">
    <property type="entry name" value="4pyrrol_Mease"/>
</dbReference>
<dbReference type="InterPro" id="IPR014777">
    <property type="entry name" value="4pyrrole_Mease_sub1"/>
</dbReference>
<dbReference type="AlphaFoldDB" id="A0AAE4BQX7"/>
<dbReference type="CDD" id="cd11649">
    <property type="entry name" value="RsmI_like"/>
    <property type="match status" value="1"/>
</dbReference>
<feature type="domain" description="Tetrapyrrole methylase" evidence="6">
    <location>
        <begin position="68"/>
        <end position="216"/>
    </location>
</feature>
<protein>
    <submittedName>
        <fullName evidence="7">16S rRNA (Cytidine1402-2'-O)-methyltransferase</fullName>
        <ecNumber evidence="7">2.1.1.198</ecNumber>
    </submittedName>
</protein>
<dbReference type="SUPFAM" id="SSF53790">
    <property type="entry name" value="Tetrapyrrole methylase"/>
    <property type="match status" value="1"/>
</dbReference>
<evidence type="ECO:0000256" key="5">
    <source>
        <dbReference type="ARBA" id="ARBA00022691"/>
    </source>
</evidence>
<dbReference type="PANTHER" id="PTHR46111:SF2">
    <property type="entry name" value="SAM-DEPENDENT METHYLTRANSFERASE"/>
    <property type="match status" value="1"/>
</dbReference>
<keyword evidence="2" id="KW-0698">rRNA processing</keyword>
<sequence length="235" mass="25886">MAGKVYLIPNVIADDTVNEVISPQVRDVASQIDYFLVENIRTARRYLSSLKIGKPIESLHFEVVDKKTSDHEIETLFQPVLSKGINIGVISESGCPGVADPGAKIVALAHKKNCDVIPLVGPSSLLLALMASGFNGQSFAFQGYVSIKTKERQADLKKLENLSKNNRQTQIFIETPYRNDGLLKDILKACSPDTKLCIAKDVSGKNQFLKTATIKEWRKQVPVLGKFPTVFLIDA</sequence>
<keyword evidence="5" id="KW-0949">S-adenosyl-L-methionine</keyword>
<reference evidence="7" key="1">
    <citation type="submission" date="2023-07" db="EMBL/GenBank/DDBJ databases">
        <title>Genomic Encyclopedia of Type Strains, Phase IV (KMG-IV): sequencing the most valuable type-strain genomes for metagenomic binning, comparative biology and taxonomic classification.</title>
        <authorList>
            <person name="Goeker M."/>
        </authorList>
    </citation>
    <scope>NUCLEOTIDE SEQUENCE</scope>
    <source>
        <strain evidence="7">DSM 26174</strain>
    </source>
</reference>
<dbReference type="EC" id="2.1.1.198" evidence="7"/>
<evidence type="ECO:0000256" key="1">
    <source>
        <dbReference type="ARBA" id="ARBA00022490"/>
    </source>
</evidence>
<dbReference type="Gene3D" id="3.40.1010.10">
    <property type="entry name" value="Cobalt-precorrin-4 Transmethylase, Domain 1"/>
    <property type="match status" value="1"/>
</dbReference>
<name>A0AAE4BQX7_9BACT</name>
<dbReference type="RefSeq" id="WP_309937531.1">
    <property type="nucleotide sequence ID" value="NZ_AP025305.1"/>
</dbReference>
<dbReference type="PANTHER" id="PTHR46111">
    <property type="entry name" value="RIBOSOMAL RNA SMALL SUBUNIT METHYLTRANSFERASE I"/>
    <property type="match status" value="1"/>
</dbReference>
<accession>A0AAE4BQX7</accession>